<dbReference type="GO" id="GO:0030288">
    <property type="term" value="C:outer membrane-bounded periplasmic space"/>
    <property type="evidence" value="ECO:0007669"/>
    <property type="project" value="TreeGrafter"/>
</dbReference>
<dbReference type="SUPFAM" id="SSF53822">
    <property type="entry name" value="Periplasmic binding protein-like I"/>
    <property type="match status" value="1"/>
</dbReference>
<dbReference type="OrthoDB" id="569491at2"/>
<dbReference type="AlphaFoldDB" id="A0A518GYX5"/>
<dbReference type="RefSeq" id="WP_145268199.1">
    <property type="nucleotide sequence ID" value="NZ_CP036426.1"/>
</dbReference>
<reference evidence="5 6" key="1">
    <citation type="submission" date="2019-02" db="EMBL/GenBank/DDBJ databases">
        <title>Deep-cultivation of Planctomycetes and their phenomic and genomic characterization uncovers novel biology.</title>
        <authorList>
            <person name="Wiegand S."/>
            <person name="Jogler M."/>
            <person name="Boedeker C."/>
            <person name="Pinto D."/>
            <person name="Vollmers J."/>
            <person name="Rivas-Marin E."/>
            <person name="Kohn T."/>
            <person name="Peeters S.H."/>
            <person name="Heuer A."/>
            <person name="Rast P."/>
            <person name="Oberbeckmann S."/>
            <person name="Bunk B."/>
            <person name="Jeske O."/>
            <person name="Meyerdierks A."/>
            <person name="Storesund J.E."/>
            <person name="Kallscheuer N."/>
            <person name="Luecker S."/>
            <person name="Lage O.M."/>
            <person name="Pohl T."/>
            <person name="Merkel B.J."/>
            <person name="Hornburger P."/>
            <person name="Mueller R.-W."/>
            <person name="Bruemmer F."/>
            <person name="Labrenz M."/>
            <person name="Spormann A.M."/>
            <person name="Op den Camp H."/>
            <person name="Overmann J."/>
            <person name="Amann R."/>
            <person name="Jetten M.S.M."/>
            <person name="Mascher T."/>
            <person name="Medema M.H."/>
            <person name="Devos D.P."/>
            <person name="Kaster A.-K."/>
            <person name="Ovreas L."/>
            <person name="Rohde M."/>
            <person name="Galperin M.Y."/>
            <person name="Jogler C."/>
        </authorList>
    </citation>
    <scope>NUCLEOTIDE SEQUENCE [LARGE SCALE GENOMIC DNA]</scope>
    <source>
        <strain evidence="5 6">ElP</strain>
    </source>
</reference>
<organism evidence="5 6">
    <name type="scientific">Tautonia plasticadhaerens</name>
    <dbReference type="NCBI Taxonomy" id="2527974"/>
    <lineage>
        <taxon>Bacteria</taxon>
        <taxon>Pseudomonadati</taxon>
        <taxon>Planctomycetota</taxon>
        <taxon>Planctomycetia</taxon>
        <taxon>Isosphaerales</taxon>
        <taxon>Isosphaeraceae</taxon>
        <taxon>Tautonia</taxon>
    </lineage>
</organism>
<keyword evidence="6" id="KW-1185">Reference proteome</keyword>
<name>A0A518GYX5_9BACT</name>
<comment type="subcellular location">
    <subcellularLocation>
        <location evidence="1">Cell envelope</location>
    </subcellularLocation>
</comment>
<dbReference type="Proteomes" id="UP000317835">
    <property type="component" value="Chromosome"/>
</dbReference>
<dbReference type="EMBL" id="CP036426">
    <property type="protein sequence ID" value="QDV33798.1"/>
    <property type="molecule type" value="Genomic_DNA"/>
</dbReference>
<feature type="signal peptide" evidence="3">
    <location>
        <begin position="1"/>
        <end position="25"/>
    </location>
</feature>
<evidence type="ECO:0000313" key="5">
    <source>
        <dbReference type="EMBL" id="QDV33798.1"/>
    </source>
</evidence>
<comment type="similarity">
    <text evidence="2">Belongs to the bacterial solute-binding protein 2 family.</text>
</comment>
<evidence type="ECO:0000313" key="6">
    <source>
        <dbReference type="Proteomes" id="UP000317835"/>
    </source>
</evidence>
<dbReference type="PANTHER" id="PTHR30036:SF7">
    <property type="entry name" value="ABC TRANSPORTER PERIPLASMIC-BINDING PROTEIN YPHF"/>
    <property type="match status" value="1"/>
</dbReference>
<dbReference type="InterPro" id="IPR050555">
    <property type="entry name" value="Bact_Solute-Bind_Prot2"/>
</dbReference>
<evidence type="ECO:0000259" key="4">
    <source>
        <dbReference type="Pfam" id="PF13407"/>
    </source>
</evidence>
<evidence type="ECO:0000256" key="1">
    <source>
        <dbReference type="ARBA" id="ARBA00004196"/>
    </source>
</evidence>
<gene>
    <name evidence="5" type="primary">alsB</name>
    <name evidence="5" type="ORF">ElP_16770</name>
</gene>
<dbReference type="PROSITE" id="PS51257">
    <property type="entry name" value="PROKAR_LIPOPROTEIN"/>
    <property type="match status" value="1"/>
</dbReference>
<proteinExistence type="inferred from homology"/>
<accession>A0A518GYX5</accession>
<keyword evidence="3" id="KW-0732">Signal</keyword>
<feature type="chain" id="PRO_5021953527" evidence="3">
    <location>
        <begin position="26"/>
        <end position="364"/>
    </location>
</feature>
<dbReference type="Gene3D" id="3.40.50.2300">
    <property type="match status" value="2"/>
</dbReference>
<dbReference type="InterPro" id="IPR028082">
    <property type="entry name" value="Peripla_BP_I"/>
</dbReference>
<evidence type="ECO:0000256" key="2">
    <source>
        <dbReference type="ARBA" id="ARBA00007639"/>
    </source>
</evidence>
<evidence type="ECO:0000256" key="3">
    <source>
        <dbReference type="SAM" id="SignalP"/>
    </source>
</evidence>
<sequence precursor="true">MNGIRRRSFAWAALAAIGAFGSGCGGGGDATGGPGSAGGTQPSDPDGPKLVFISNTNSDWWSAVEKGMEDGGSEFGAQVSLRRNDGQPQGQIDKLREVLSMPDVQGVAVSVIEADSPGVIDAMKELREAGKVVITIDSDVDPEFADARRAYIGTNNSEAGRVAGETLALLRPEGGKAAVFVGVASAANARAREGGLLEAAGEGFEKTQTWEDGGDHAKARQNVQSAISKTPDLGALVGLWSYNAPAIAEEVANSPQVRDRVTVVTFDLDEAARPHIAGGNIDASVCQNPYEIGRMGVQLLTALIGQDEATVSELLPDGDTREIGVRVIVPAADSPASKMAERGQEVLTIDEMNSWLESKGLRSS</sequence>
<dbReference type="KEGG" id="tpla:ElP_16770"/>
<dbReference type="PANTHER" id="PTHR30036">
    <property type="entry name" value="D-XYLOSE-BINDING PERIPLASMIC PROTEIN"/>
    <property type="match status" value="1"/>
</dbReference>
<protein>
    <submittedName>
        <fullName evidence="5">D-allose-binding periplasmic protein</fullName>
    </submittedName>
</protein>
<feature type="domain" description="Periplasmic binding protein" evidence="4">
    <location>
        <begin position="52"/>
        <end position="304"/>
    </location>
</feature>
<dbReference type="GO" id="GO:0030246">
    <property type="term" value="F:carbohydrate binding"/>
    <property type="evidence" value="ECO:0007669"/>
    <property type="project" value="TreeGrafter"/>
</dbReference>
<dbReference type="Pfam" id="PF13407">
    <property type="entry name" value="Peripla_BP_4"/>
    <property type="match status" value="1"/>
</dbReference>
<dbReference type="InterPro" id="IPR025997">
    <property type="entry name" value="SBP_2_dom"/>
</dbReference>